<dbReference type="GO" id="GO:0007030">
    <property type="term" value="P:Golgi organization"/>
    <property type="evidence" value="ECO:0007669"/>
    <property type="project" value="InterPro"/>
</dbReference>
<dbReference type="GeneID" id="39594730"/>
<dbReference type="EMBL" id="RCNU01000002">
    <property type="protein sequence ID" value="RWQ97623.1"/>
    <property type="molecule type" value="Genomic_DNA"/>
</dbReference>
<dbReference type="InterPro" id="IPR024602">
    <property type="entry name" value="COG_su2_N"/>
</dbReference>
<dbReference type="PANTHER" id="PTHR12961">
    <property type="entry name" value="CONSERVED OLIGOMERIC GOLGI COMPLEX COMPONENT 2"/>
    <property type="match status" value="1"/>
</dbReference>
<sequence>MNRFYFGDSDDSGSDFDETTSGLPFPKPLSRASFLAPDFDPAGFLSSLTNRHQTLEDLRLELRQLSQSLNKELLDLVNENYQDFLSLGSALHGGEEKIEEVRVGLLGFQRDVGTIRDRVDARRLELERLLAEKKRLRNQTNVGKALLDVAERIEELEQRLMIAEPEKPGLGSPHELDTDSDILDTEREESDEDDDDDDDDDDDSDELGDETGTTTVVPLKRLEQNIQKFVYIAILSERIGDTHPFLVNQQPRILKIKATLLLDLNAALEQAKQSGEKKDTRVLKIMRLYDLIGEEAGALSALKQLRI</sequence>
<feature type="compositionally biased region" description="Acidic residues" evidence="10">
    <location>
        <begin position="178"/>
        <end position="209"/>
    </location>
</feature>
<evidence type="ECO:0000259" key="11">
    <source>
        <dbReference type="Pfam" id="PF06148"/>
    </source>
</evidence>
<feature type="compositionally biased region" description="Acidic residues" evidence="10">
    <location>
        <begin position="8"/>
        <end position="18"/>
    </location>
</feature>
<feature type="coiled-coil region" evidence="9">
    <location>
        <begin position="45"/>
        <end position="75"/>
    </location>
</feature>
<comment type="similarity">
    <text evidence="2">Belongs to the COG2 family.</text>
</comment>
<dbReference type="GO" id="GO:0015031">
    <property type="term" value="P:protein transport"/>
    <property type="evidence" value="ECO:0007669"/>
    <property type="project" value="UniProtKB-KW"/>
</dbReference>
<comment type="subcellular location">
    <subcellularLocation>
        <location evidence="1">Golgi apparatus membrane</location>
        <topology evidence="1">Peripheral membrane protein</topology>
    </subcellularLocation>
</comment>
<evidence type="ECO:0000256" key="9">
    <source>
        <dbReference type="SAM" id="Coils"/>
    </source>
</evidence>
<evidence type="ECO:0000256" key="8">
    <source>
        <dbReference type="ARBA" id="ARBA00031344"/>
    </source>
</evidence>
<feature type="region of interest" description="Disordered" evidence="10">
    <location>
        <begin position="1"/>
        <end position="22"/>
    </location>
</feature>
<keyword evidence="5" id="KW-0653">Protein transport</keyword>
<gene>
    <name evidence="12" type="ORF">C8Q69DRAFT_143129</name>
</gene>
<dbReference type="Proteomes" id="UP000283841">
    <property type="component" value="Unassembled WGS sequence"/>
</dbReference>
<evidence type="ECO:0000256" key="2">
    <source>
        <dbReference type="ARBA" id="ARBA00007603"/>
    </source>
</evidence>
<protein>
    <recommendedName>
        <fullName evidence="3">Conserved oligomeric Golgi complex subunit 2</fullName>
    </recommendedName>
    <alternativeName>
        <fullName evidence="8">Component of oligomeric Golgi complex 2</fullName>
    </alternativeName>
</protein>
<evidence type="ECO:0000256" key="5">
    <source>
        <dbReference type="ARBA" id="ARBA00022927"/>
    </source>
</evidence>
<dbReference type="GO" id="GO:0000139">
    <property type="term" value="C:Golgi membrane"/>
    <property type="evidence" value="ECO:0007669"/>
    <property type="project" value="UniProtKB-SubCell"/>
</dbReference>
<evidence type="ECO:0000256" key="7">
    <source>
        <dbReference type="ARBA" id="ARBA00023136"/>
    </source>
</evidence>
<proteinExistence type="inferred from homology"/>
<accession>A0A443I0M5</accession>
<evidence type="ECO:0000256" key="3">
    <source>
        <dbReference type="ARBA" id="ARBA00020977"/>
    </source>
</evidence>
<feature type="region of interest" description="Disordered" evidence="10">
    <location>
        <begin position="164"/>
        <end position="216"/>
    </location>
</feature>
<evidence type="ECO:0000256" key="4">
    <source>
        <dbReference type="ARBA" id="ARBA00022448"/>
    </source>
</evidence>
<keyword evidence="6" id="KW-0333">Golgi apparatus</keyword>
<dbReference type="PANTHER" id="PTHR12961:SF0">
    <property type="entry name" value="CONSERVED OLIGOMERIC GOLGI COMPLEX SUBUNIT 2"/>
    <property type="match status" value="1"/>
</dbReference>
<keyword evidence="13" id="KW-1185">Reference proteome</keyword>
<dbReference type="AlphaFoldDB" id="A0A443I0M5"/>
<keyword evidence="9" id="KW-0175">Coiled coil</keyword>
<evidence type="ECO:0000313" key="13">
    <source>
        <dbReference type="Proteomes" id="UP000283841"/>
    </source>
</evidence>
<evidence type="ECO:0000256" key="1">
    <source>
        <dbReference type="ARBA" id="ARBA00004395"/>
    </source>
</evidence>
<keyword evidence="4" id="KW-0813">Transport</keyword>
<keyword evidence="7" id="KW-0472">Membrane</keyword>
<evidence type="ECO:0000256" key="6">
    <source>
        <dbReference type="ARBA" id="ARBA00023034"/>
    </source>
</evidence>
<comment type="caution">
    <text evidence="12">The sequence shown here is derived from an EMBL/GenBank/DDBJ whole genome shotgun (WGS) entry which is preliminary data.</text>
</comment>
<evidence type="ECO:0000313" key="12">
    <source>
        <dbReference type="EMBL" id="RWQ97623.1"/>
    </source>
</evidence>
<dbReference type="Pfam" id="PF06148">
    <property type="entry name" value="COG2_N"/>
    <property type="match status" value="1"/>
</dbReference>
<organism evidence="12 13">
    <name type="scientific">Byssochlamys spectabilis</name>
    <name type="common">Paecilomyces variotii</name>
    <dbReference type="NCBI Taxonomy" id="264951"/>
    <lineage>
        <taxon>Eukaryota</taxon>
        <taxon>Fungi</taxon>
        <taxon>Dikarya</taxon>
        <taxon>Ascomycota</taxon>
        <taxon>Pezizomycotina</taxon>
        <taxon>Eurotiomycetes</taxon>
        <taxon>Eurotiomycetidae</taxon>
        <taxon>Eurotiales</taxon>
        <taxon>Thermoascaceae</taxon>
        <taxon>Paecilomyces</taxon>
    </lineage>
</organism>
<dbReference type="InterPro" id="IPR009316">
    <property type="entry name" value="COG2"/>
</dbReference>
<dbReference type="STRING" id="264951.A0A443I0M5"/>
<dbReference type="VEuPathDB" id="FungiDB:C8Q69DRAFT_143129"/>
<dbReference type="RefSeq" id="XP_028487268.1">
    <property type="nucleotide sequence ID" value="XM_028625453.1"/>
</dbReference>
<reference evidence="12 13" key="1">
    <citation type="journal article" date="2018" name="Front. Microbiol.">
        <title>Genomic and genetic insights into a cosmopolitan fungus, Paecilomyces variotii (Eurotiales).</title>
        <authorList>
            <person name="Urquhart A.S."/>
            <person name="Mondo S.J."/>
            <person name="Makela M.R."/>
            <person name="Hane J.K."/>
            <person name="Wiebenga A."/>
            <person name="He G."/>
            <person name="Mihaltcheva S."/>
            <person name="Pangilinan J."/>
            <person name="Lipzen A."/>
            <person name="Barry K."/>
            <person name="de Vries R.P."/>
            <person name="Grigoriev I.V."/>
            <person name="Idnurm A."/>
        </authorList>
    </citation>
    <scope>NUCLEOTIDE SEQUENCE [LARGE SCALE GENOMIC DNA]</scope>
    <source>
        <strain evidence="12 13">CBS 101075</strain>
    </source>
</reference>
<evidence type="ECO:0000256" key="10">
    <source>
        <dbReference type="SAM" id="MobiDB-lite"/>
    </source>
</evidence>
<feature type="domain" description="Conserved oligomeric Golgi complex subunit 2 N-terminal" evidence="11">
    <location>
        <begin position="29"/>
        <end position="102"/>
    </location>
</feature>
<dbReference type="GO" id="GO:0017119">
    <property type="term" value="C:Golgi transport complex"/>
    <property type="evidence" value="ECO:0007669"/>
    <property type="project" value="TreeGrafter"/>
</dbReference>
<dbReference type="GO" id="GO:0006891">
    <property type="term" value="P:intra-Golgi vesicle-mediated transport"/>
    <property type="evidence" value="ECO:0007669"/>
    <property type="project" value="TreeGrafter"/>
</dbReference>
<name>A0A443I0M5_BYSSP</name>